<dbReference type="Proteomes" id="UP001500748">
    <property type="component" value="Unassembled WGS sequence"/>
</dbReference>
<reference evidence="3" key="1">
    <citation type="journal article" date="2019" name="Int. J. Syst. Evol. Microbiol.">
        <title>The Global Catalogue of Microorganisms (GCM) 10K type strain sequencing project: providing services to taxonomists for standard genome sequencing and annotation.</title>
        <authorList>
            <consortium name="The Broad Institute Genomics Platform"/>
            <consortium name="The Broad Institute Genome Sequencing Center for Infectious Disease"/>
            <person name="Wu L."/>
            <person name="Ma J."/>
        </authorList>
    </citation>
    <scope>NUCLEOTIDE SEQUENCE [LARGE SCALE GENOMIC DNA]</scope>
    <source>
        <strain evidence="3">JCM 17337</strain>
    </source>
</reference>
<evidence type="ECO:0000313" key="3">
    <source>
        <dbReference type="Proteomes" id="UP001500748"/>
    </source>
</evidence>
<accession>A0ABP7GB73</accession>
<feature type="transmembrane region" description="Helical" evidence="1">
    <location>
        <begin position="12"/>
        <end position="30"/>
    </location>
</feature>
<organism evidence="2 3">
    <name type="scientific">Flavobacterium ginsengiterrae</name>
    <dbReference type="NCBI Taxonomy" id="871695"/>
    <lineage>
        <taxon>Bacteria</taxon>
        <taxon>Pseudomonadati</taxon>
        <taxon>Bacteroidota</taxon>
        <taxon>Flavobacteriia</taxon>
        <taxon>Flavobacteriales</taxon>
        <taxon>Flavobacteriaceae</taxon>
        <taxon>Flavobacterium</taxon>
    </lineage>
</organism>
<sequence>MKKGVIYNRTNKLLTIVLIITIIANVIQYYNYKSYERFDWSGSVINSKGNIIQVAICDFKGNNYYITKDKIADKSWDEINDFEDYMKNTFFPDSLSIKWFSYNEQKFYSGRFSLPIEIIRTKAAQMGMLPSIKNHYDLDNILHFIAEVQPKGKLTVWILKFNGNDQTKFKIATFQATEIKSPAGSNKTLAPAGE</sequence>
<proteinExistence type="predicted"/>
<gene>
    <name evidence="2" type="ORF">GCM10022423_05170</name>
</gene>
<dbReference type="EMBL" id="BAABDU010000002">
    <property type="protein sequence ID" value="GAA3757757.1"/>
    <property type="molecule type" value="Genomic_DNA"/>
</dbReference>
<dbReference type="RefSeq" id="WP_345139855.1">
    <property type="nucleotide sequence ID" value="NZ_BAABDU010000002.1"/>
</dbReference>
<dbReference type="InterPro" id="IPR021326">
    <property type="entry name" value="DUF2931"/>
</dbReference>
<evidence type="ECO:0000256" key="1">
    <source>
        <dbReference type="SAM" id="Phobius"/>
    </source>
</evidence>
<protein>
    <recommendedName>
        <fullName evidence="4">DUF2931 family protein</fullName>
    </recommendedName>
</protein>
<keyword evidence="1" id="KW-0472">Membrane</keyword>
<keyword evidence="1" id="KW-0812">Transmembrane</keyword>
<name>A0ABP7GB73_9FLAO</name>
<comment type="caution">
    <text evidence="2">The sequence shown here is derived from an EMBL/GenBank/DDBJ whole genome shotgun (WGS) entry which is preliminary data.</text>
</comment>
<keyword evidence="1" id="KW-1133">Transmembrane helix</keyword>
<evidence type="ECO:0008006" key="4">
    <source>
        <dbReference type="Google" id="ProtNLM"/>
    </source>
</evidence>
<keyword evidence="3" id="KW-1185">Reference proteome</keyword>
<dbReference type="Pfam" id="PF11153">
    <property type="entry name" value="DUF2931"/>
    <property type="match status" value="1"/>
</dbReference>
<evidence type="ECO:0000313" key="2">
    <source>
        <dbReference type="EMBL" id="GAA3757757.1"/>
    </source>
</evidence>